<gene>
    <name evidence="2" type="ORF">G6F64_012757</name>
</gene>
<feature type="domain" description="Helitron helicase-like" evidence="1">
    <location>
        <begin position="258"/>
        <end position="394"/>
    </location>
</feature>
<dbReference type="InterPro" id="IPR025476">
    <property type="entry name" value="Helitron_helicase-like"/>
</dbReference>
<evidence type="ECO:0000313" key="3">
    <source>
        <dbReference type="Proteomes" id="UP000716291"/>
    </source>
</evidence>
<comment type="caution">
    <text evidence="2">The sequence shown here is derived from an EMBL/GenBank/DDBJ whole genome shotgun (WGS) entry which is preliminary data.</text>
</comment>
<sequence length="397" mass="46342">MEYSGSIEPNYTANHHLSRLFQKQSSWPPHGHPFNYPGLDFTETYKLNYRERSVLSPIKIMSQISRKHSSRNRYCGHYQLTGSVWTAHNLEFIHLLHSGAHGLPFERKLLEAIDQEKVIEIFNLLKQTNSFLQPYETPFIAVEMQKLYEDNMTKHSGQHAQASTSWTHNYLMPIDDVYSHAAHLTFDDLLLGTDIFEGEFSYRDYPGVLFLIFPYLYTNGQSHYSFTSQPKHHALHEAEGGLAQANRDQETLASYTKSRILMKDRRFGRCTEFIFFMMDMIEKHNIQSSNRHVISVQKDQVYTKGLVMQNNRLDYNQVSTVPHIIRSSYAYKRKHGLNLQALFQSLGPPQLFPTISCNDFAPEYQAVCQGEPWRDPAAFTRHFKRNFHKVFNTYIIN</sequence>
<keyword evidence="3" id="KW-1185">Reference proteome</keyword>
<proteinExistence type="predicted"/>
<accession>A0A9P6WWM2</accession>
<evidence type="ECO:0000259" key="1">
    <source>
        <dbReference type="Pfam" id="PF14214"/>
    </source>
</evidence>
<dbReference type="OrthoDB" id="2269493at2759"/>
<name>A0A9P6WWM2_RHIOR</name>
<dbReference type="Pfam" id="PF14214">
    <property type="entry name" value="Helitron_like_N"/>
    <property type="match status" value="1"/>
</dbReference>
<reference evidence="2" key="1">
    <citation type="journal article" date="2020" name="Microb. Genom.">
        <title>Genetic diversity of clinical and environmental Mucorales isolates obtained from an investigation of mucormycosis cases among solid organ transplant recipients.</title>
        <authorList>
            <person name="Nguyen M.H."/>
            <person name="Kaul D."/>
            <person name="Muto C."/>
            <person name="Cheng S.J."/>
            <person name="Richter R.A."/>
            <person name="Bruno V.M."/>
            <person name="Liu G."/>
            <person name="Beyhan S."/>
            <person name="Sundermann A.J."/>
            <person name="Mounaud S."/>
            <person name="Pasculle A.W."/>
            <person name="Nierman W.C."/>
            <person name="Driscoll E."/>
            <person name="Cumbie R."/>
            <person name="Clancy C.J."/>
            <person name="Dupont C.L."/>
        </authorList>
    </citation>
    <scope>NUCLEOTIDE SEQUENCE</scope>
    <source>
        <strain evidence="2">GL11</strain>
    </source>
</reference>
<dbReference type="EMBL" id="JAANQT010004225">
    <property type="protein sequence ID" value="KAG1300267.1"/>
    <property type="molecule type" value="Genomic_DNA"/>
</dbReference>
<organism evidence="2 3">
    <name type="scientific">Rhizopus oryzae</name>
    <name type="common">Mucormycosis agent</name>
    <name type="synonym">Rhizopus arrhizus var. delemar</name>
    <dbReference type="NCBI Taxonomy" id="64495"/>
    <lineage>
        <taxon>Eukaryota</taxon>
        <taxon>Fungi</taxon>
        <taxon>Fungi incertae sedis</taxon>
        <taxon>Mucoromycota</taxon>
        <taxon>Mucoromycotina</taxon>
        <taxon>Mucoromycetes</taxon>
        <taxon>Mucorales</taxon>
        <taxon>Mucorineae</taxon>
        <taxon>Rhizopodaceae</taxon>
        <taxon>Rhizopus</taxon>
    </lineage>
</organism>
<protein>
    <recommendedName>
        <fullName evidence="1">Helitron helicase-like domain-containing protein</fullName>
    </recommendedName>
</protein>
<dbReference type="AlphaFoldDB" id="A0A9P6WWM2"/>
<evidence type="ECO:0000313" key="2">
    <source>
        <dbReference type="EMBL" id="KAG1300267.1"/>
    </source>
</evidence>
<dbReference type="Proteomes" id="UP000716291">
    <property type="component" value="Unassembled WGS sequence"/>
</dbReference>